<feature type="coiled-coil region" evidence="1">
    <location>
        <begin position="278"/>
        <end position="312"/>
    </location>
</feature>
<dbReference type="Proteomes" id="UP000009027">
    <property type="component" value="Unassembled WGS sequence"/>
</dbReference>
<evidence type="ECO:0000256" key="1">
    <source>
        <dbReference type="SAM" id="Coils"/>
    </source>
</evidence>
<keyword evidence="1" id="KW-0175">Coiled coil</keyword>
<evidence type="ECO:0000313" key="3">
    <source>
        <dbReference type="EMBL" id="CCD20433.1"/>
    </source>
</evidence>
<name>F9WS94_TRYVY</name>
<protein>
    <submittedName>
        <fullName evidence="3">Uncharacterized protein</fullName>
    </submittedName>
</protein>
<keyword evidence="4" id="KW-1185">Reference proteome</keyword>
<proteinExistence type="predicted"/>
<gene>
    <name evidence="3" type="ORF">TvY486_0032550</name>
</gene>
<feature type="region of interest" description="Disordered" evidence="2">
    <location>
        <begin position="328"/>
        <end position="364"/>
    </location>
</feature>
<reference evidence="3 4" key="1">
    <citation type="journal article" date="2012" name="Proc. Natl. Acad. Sci. U.S.A.">
        <title>Antigenic diversity is generated by distinct evolutionary mechanisms in African trypanosome species.</title>
        <authorList>
            <person name="Jackson A.P."/>
            <person name="Berry A."/>
            <person name="Aslett M."/>
            <person name="Allison H.C."/>
            <person name="Burton P."/>
            <person name="Vavrova-Anderson J."/>
            <person name="Brown R."/>
            <person name="Browne H."/>
            <person name="Corton N."/>
            <person name="Hauser H."/>
            <person name="Gamble J."/>
            <person name="Gilderthorp R."/>
            <person name="Marcello L."/>
            <person name="McQuillan J."/>
            <person name="Otto T.D."/>
            <person name="Quail M.A."/>
            <person name="Sanders M.J."/>
            <person name="van Tonder A."/>
            <person name="Ginger M.L."/>
            <person name="Field M.C."/>
            <person name="Barry J.D."/>
            <person name="Hertz-Fowler C."/>
            <person name="Berriman M."/>
        </authorList>
    </citation>
    <scope>NUCLEOTIDE SEQUENCE</scope>
    <source>
        <strain evidence="3 4">Y486</strain>
    </source>
</reference>
<evidence type="ECO:0000256" key="2">
    <source>
        <dbReference type="SAM" id="MobiDB-lite"/>
    </source>
</evidence>
<dbReference type="AlphaFoldDB" id="F9WS94"/>
<organism evidence="3 4">
    <name type="scientific">Trypanosoma vivax (strain Y486)</name>
    <dbReference type="NCBI Taxonomy" id="1055687"/>
    <lineage>
        <taxon>Eukaryota</taxon>
        <taxon>Discoba</taxon>
        <taxon>Euglenozoa</taxon>
        <taxon>Kinetoplastea</taxon>
        <taxon>Metakinetoplastina</taxon>
        <taxon>Trypanosomatida</taxon>
        <taxon>Trypanosomatidae</taxon>
        <taxon>Trypanosoma</taxon>
        <taxon>Duttonella</taxon>
    </lineage>
</organism>
<evidence type="ECO:0000313" key="4">
    <source>
        <dbReference type="Proteomes" id="UP000009027"/>
    </source>
</evidence>
<dbReference type="EMBL" id="CAEX01005544">
    <property type="protein sequence ID" value="CCD20433.1"/>
    <property type="molecule type" value="Genomic_DNA"/>
</dbReference>
<accession>F9WS94</accession>
<sequence length="453" mass="50240">MVSLRNRMRRRWRPFNFSSCNATFYIPSQNLTLLYERLAKEAKALFDQSWPHDLWRYGLSRVQEHLSSLSKTKGFDALAAELEARYKSATEALEKAQKEKQTFDEKVAVGCEMEKKLSIMRDTFLALRGIAGDVMAMEAGLSKIADELRTRAKALGVSVGMIRDTQHTKEAANKLLESISSALQRVLAAMYGSAEDSLHALLNYGTEFRRDISSCWSEVRVERTVLLQLVTEERRHHFDDFRLWREATEVMWLSVTNMTLSHAANCSAWKAPNCETLMEKANELFKVSRRNREAVEAKLAEEIKALLEVEEQVRGELVRLVAEEREQRRRKEAHDADGNAGRVAAGTNEAGSGADAATEPTAKTAGVEQVLRELVEDAGSDSSAPHAEEVDRKLRELEDAMIGVGAGEEGSLLRAGAGDVGGVSSSKRPSTIALAVTVPIVVATLAPVELFVF</sequence>
<dbReference type="VEuPathDB" id="TriTrypDB:TvY486_0032550"/>
<feature type="coiled-coil region" evidence="1">
    <location>
        <begin position="79"/>
        <end position="106"/>
    </location>
</feature>
<feature type="compositionally biased region" description="Basic and acidic residues" evidence="2">
    <location>
        <begin position="328"/>
        <end position="337"/>
    </location>
</feature>